<dbReference type="AlphaFoldDB" id="C5R9S0"/>
<evidence type="ECO:0000313" key="2">
    <source>
        <dbReference type="Proteomes" id="UP000004528"/>
    </source>
</evidence>
<keyword evidence="2" id="KW-1185">Reference proteome</keyword>
<comment type="caution">
    <text evidence="1">The sequence shown here is derived from an EMBL/GenBank/DDBJ whole genome shotgun (WGS) entry which is preliminary data.</text>
</comment>
<sequence length="251" mass="27804">MTAINTDYTDMTLTISLGDGQIGLTNKVPEPSINAVTLYFKNEQLISIDQVPGDETLTRVAIITPPTNIETNTIALYIDELAAEAKLKLESSMTGQLTDDQRQSATAYWHEVVPLFALLGITVAKKKRKPTKAQHRFKSAMADVPFNTDFIGTKATIYWQKRHEMRLVAGAKMLADAPLKADGGLGVDARFAKQIRAEHADAFDPETFITTKDIVLKSVNEIGLFLYFGGTNSWLVFKGPDDRTIHDWTVV</sequence>
<evidence type="ECO:0000313" key="1">
    <source>
        <dbReference type="EMBL" id="EER75170.1"/>
    </source>
</evidence>
<dbReference type="EMBL" id="ACKU01000008">
    <property type="protein sequence ID" value="EER75170.1"/>
    <property type="molecule type" value="Genomic_DNA"/>
</dbReference>
<accession>C5R9S0</accession>
<dbReference type="HOGENOM" id="CLU_1076628_0_0_9"/>
<dbReference type="eggNOG" id="ENOG5032VTB">
    <property type="taxonomic scope" value="Bacteria"/>
</dbReference>
<reference evidence="1 2" key="1">
    <citation type="submission" date="2009-04" db="EMBL/GenBank/DDBJ databases">
        <authorList>
            <person name="Qin X."/>
            <person name="Bachman B."/>
            <person name="Battles P."/>
            <person name="Bell A."/>
            <person name="Bess C."/>
            <person name="Bickham C."/>
            <person name="Chaboub L."/>
            <person name="Chen D."/>
            <person name="Coyle M."/>
            <person name="Deiros D.R."/>
            <person name="Dinh H."/>
            <person name="Forbes L."/>
            <person name="Fowler G."/>
            <person name="Francisco L."/>
            <person name="Fu Q."/>
            <person name="Gubbala S."/>
            <person name="Hale W."/>
            <person name="Han Y."/>
            <person name="Hemphill L."/>
            <person name="Highlander S.K."/>
            <person name="Hirani K."/>
            <person name="Hogues M."/>
            <person name="Jackson L."/>
            <person name="Jakkamsetti A."/>
            <person name="Javaid M."/>
            <person name="Jiang H."/>
            <person name="Korchina V."/>
            <person name="Kovar C."/>
            <person name="Lara F."/>
            <person name="Lee S."/>
            <person name="Mata R."/>
            <person name="Mathew T."/>
            <person name="Moen C."/>
            <person name="Morales K."/>
            <person name="Munidasa M."/>
            <person name="Nazareth L."/>
            <person name="Ngo R."/>
            <person name="Nguyen L."/>
            <person name="Okwuonu G."/>
            <person name="Ongeri F."/>
            <person name="Patil S."/>
            <person name="Petrosino J."/>
            <person name="Pham C."/>
            <person name="Pham P."/>
            <person name="Pu L.-L."/>
            <person name="Puazo M."/>
            <person name="Raj R."/>
            <person name="Reid J."/>
            <person name="Rouhana J."/>
            <person name="Saada N."/>
            <person name="Shang Y."/>
            <person name="Simmons D."/>
            <person name="Thornton R."/>
            <person name="Warren J."/>
            <person name="Weissenberger G."/>
            <person name="Zhang J."/>
            <person name="Zhang L."/>
            <person name="Zhou C."/>
            <person name="Zhu D."/>
            <person name="Muzny D."/>
            <person name="Worley K."/>
            <person name="Gibbs R."/>
        </authorList>
    </citation>
    <scope>NUCLEOTIDE SEQUENCE [LARGE SCALE GENOMIC DNA]</scope>
    <source>
        <strain evidence="1 2">ATCC 33313</strain>
    </source>
</reference>
<dbReference type="STRING" id="585506.HMPREF0877_0715"/>
<dbReference type="RefSeq" id="WP_002828260.1">
    <property type="nucleotide sequence ID" value="NZ_GG697129.1"/>
</dbReference>
<protein>
    <submittedName>
        <fullName evidence="1">Uncharacterized protein</fullName>
    </submittedName>
</protein>
<dbReference type="OrthoDB" id="3238747at2"/>
<organism evidence="1 2">
    <name type="scientific">Weissella paramesenteroides ATCC 33313</name>
    <dbReference type="NCBI Taxonomy" id="585506"/>
    <lineage>
        <taxon>Bacteria</taxon>
        <taxon>Bacillati</taxon>
        <taxon>Bacillota</taxon>
        <taxon>Bacilli</taxon>
        <taxon>Lactobacillales</taxon>
        <taxon>Lactobacillaceae</taxon>
        <taxon>Weissella</taxon>
    </lineage>
</organism>
<dbReference type="Proteomes" id="UP000004528">
    <property type="component" value="Unassembled WGS sequence"/>
</dbReference>
<proteinExistence type="predicted"/>
<name>C5R9S0_WEIPA</name>
<gene>
    <name evidence="1" type="ORF">HMPREF0877_0715</name>
</gene>